<reference evidence="2 3" key="1">
    <citation type="submission" date="2023-12" db="EMBL/GenBank/DDBJ databases">
        <title>30 novel species of actinomycetes from the DSMZ collection.</title>
        <authorList>
            <person name="Nouioui I."/>
        </authorList>
    </citation>
    <scope>NUCLEOTIDE SEQUENCE [LARGE SCALE GENOMIC DNA]</scope>
    <source>
        <strain evidence="2 3">DSM 41528</strain>
    </source>
</reference>
<sequence>MIGTVSAAACVCSVRGELSSRIGECMRIIPSEISDKTMSRGERLVFAALKALPDSTGVALHSLHLPMHDYKRVGEVDFVLITPSLLLFIEVKGGRIARTDAGWEYQPRNRRPHFSKEGPFGQVSSGMHALERQLGQKLGNLRDHGVAGGYLVITPDVDLPESTEYAPETYLGARAFDGGKGLAAALHRATDFWLSANRWAATPMPKELRNRLLAEIRPQFDKVPGLKVRMSALEETFEKLTNEQLEKLDELQDNPRLLWHGGAGSGKTFLAAEAARRWAVHHRVLVTCASPTLATYLAQRLAPEENITVLPYGALAEVAPGLFDRLIVDEAQDLMTAESLDRLGGILKGNLDGGRWIFMLDRNNQILSPERFDTDAYEYLQSLGSTSVNLSRNCRNTESIVNQVQIYTGADLGVAIAGKGEPVRYEEVRTADDEAAALDRHLDSLTAEQVGSGLITLVSLSGDWETSSARRSRRASKIRRLADTQGRTELNNRITWASVQDIKGLENRVICLIDLEPELLDGRLDAVYVAFTRARAHLWVACRPGVQKALLRLGAMQLKAGAAR</sequence>
<protein>
    <submittedName>
        <fullName evidence="2">NERD domain-containing protein</fullName>
    </submittedName>
</protein>
<dbReference type="InterPro" id="IPR011528">
    <property type="entry name" value="NERD"/>
</dbReference>
<organism evidence="2 3">
    <name type="scientific">Streptomyces bugieae</name>
    <dbReference type="NCBI Taxonomy" id="3098223"/>
    <lineage>
        <taxon>Bacteria</taxon>
        <taxon>Bacillati</taxon>
        <taxon>Actinomycetota</taxon>
        <taxon>Actinomycetes</taxon>
        <taxon>Kitasatosporales</taxon>
        <taxon>Streptomycetaceae</taxon>
        <taxon>Streptomyces</taxon>
    </lineage>
</organism>
<evidence type="ECO:0000259" key="1">
    <source>
        <dbReference type="Pfam" id="PF08378"/>
    </source>
</evidence>
<dbReference type="InterPro" id="IPR027417">
    <property type="entry name" value="P-loop_NTPase"/>
</dbReference>
<dbReference type="EMBL" id="JAZBJP010000039">
    <property type="protein sequence ID" value="MEE4424493.1"/>
    <property type="molecule type" value="Genomic_DNA"/>
</dbReference>
<dbReference type="Gene3D" id="3.40.50.300">
    <property type="entry name" value="P-loop containing nucleotide triphosphate hydrolases"/>
    <property type="match status" value="2"/>
</dbReference>
<keyword evidence="3" id="KW-1185">Reference proteome</keyword>
<evidence type="ECO:0000313" key="3">
    <source>
        <dbReference type="Proteomes" id="UP001307760"/>
    </source>
</evidence>
<evidence type="ECO:0000313" key="2">
    <source>
        <dbReference type="EMBL" id="MEE4424493.1"/>
    </source>
</evidence>
<accession>A0ABU7P039</accession>
<comment type="caution">
    <text evidence="2">The sequence shown here is derived from an EMBL/GenBank/DDBJ whole genome shotgun (WGS) entry which is preliminary data.</text>
</comment>
<name>A0ABU7P039_9ACTN</name>
<dbReference type="Pfam" id="PF08378">
    <property type="entry name" value="NERD"/>
    <property type="match status" value="1"/>
</dbReference>
<dbReference type="Proteomes" id="UP001307760">
    <property type="component" value="Unassembled WGS sequence"/>
</dbReference>
<feature type="domain" description="NERD" evidence="1">
    <location>
        <begin position="40"/>
        <end position="140"/>
    </location>
</feature>
<proteinExistence type="predicted"/>
<gene>
    <name evidence="2" type="ORF">V2J85_35010</name>
</gene>
<dbReference type="SUPFAM" id="SSF52540">
    <property type="entry name" value="P-loop containing nucleoside triphosphate hydrolases"/>
    <property type="match status" value="1"/>
</dbReference>